<accession>D9XT73</accession>
<gene>
    <name evidence="1" type="ORF">SSRG_05076</name>
</gene>
<dbReference type="AlphaFoldDB" id="D9XT73"/>
<reference evidence="1" key="1">
    <citation type="submission" date="2009-02" db="EMBL/GenBank/DDBJ databases">
        <title>Annotation of Streptomyces griseoflavus strain Tu4000.</title>
        <authorList>
            <consortium name="The Broad Institute Genome Sequencing Platform"/>
            <consortium name="Broad Institute Microbial Sequencing Center"/>
            <person name="Fischbach M."/>
            <person name="Godfrey P."/>
            <person name="Ward D."/>
            <person name="Young S."/>
            <person name="Zeng Q."/>
            <person name="Koehrsen M."/>
            <person name="Alvarado L."/>
            <person name="Berlin A.M."/>
            <person name="Bochicchio J."/>
            <person name="Borenstein D."/>
            <person name="Chapman S.B."/>
            <person name="Chen Z."/>
            <person name="Engels R."/>
            <person name="Freedman E."/>
            <person name="Gellesch M."/>
            <person name="Goldberg J."/>
            <person name="Griggs A."/>
            <person name="Gujja S."/>
            <person name="Heilman E.R."/>
            <person name="Heiman D.I."/>
            <person name="Hepburn T.A."/>
            <person name="Howarth C."/>
            <person name="Jen D."/>
            <person name="Larson L."/>
            <person name="Lewis B."/>
            <person name="Mehta T."/>
            <person name="Park D."/>
            <person name="Pearson M."/>
            <person name="Richards J."/>
            <person name="Roberts A."/>
            <person name="Saif S."/>
            <person name="Shea T.D."/>
            <person name="Shenoy N."/>
            <person name="Sisk P."/>
            <person name="Stolte C."/>
            <person name="Sykes S.N."/>
            <person name="Thomson T."/>
            <person name="Walk T."/>
            <person name="White J."/>
            <person name="Yandava C."/>
            <person name="Straight P."/>
            <person name="Clardy J."/>
            <person name="Hung D."/>
            <person name="Kolter R."/>
            <person name="Mekalanos J."/>
            <person name="Walker S."/>
            <person name="Walsh C.T."/>
            <person name="Wieland-Brown L.C."/>
            <person name="Haas B."/>
            <person name="Nusbaum C."/>
            <person name="Birren B."/>
        </authorList>
    </citation>
    <scope>NUCLEOTIDE SEQUENCE [LARGE SCALE GENOMIC DNA]</scope>
    <source>
        <strain evidence="1">Tu4000</strain>
    </source>
</reference>
<organism evidence="1 2">
    <name type="scientific">Streptomyces griseoflavus Tu4000</name>
    <dbReference type="NCBI Taxonomy" id="467200"/>
    <lineage>
        <taxon>Bacteria</taxon>
        <taxon>Bacillati</taxon>
        <taxon>Actinomycetota</taxon>
        <taxon>Actinomycetes</taxon>
        <taxon>Kitasatosporales</taxon>
        <taxon>Streptomycetaceae</taxon>
        <taxon>Streptomyces</taxon>
    </lineage>
</organism>
<keyword evidence="2" id="KW-1185">Reference proteome</keyword>
<dbReference type="HOGENOM" id="CLU_3431323_0_0_11"/>
<feature type="non-terminal residue" evidence="1">
    <location>
        <position position="18"/>
    </location>
</feature>
<dbReference type="Proteomes" id="UP000002968">
    <property type="component" value="Unassembled WGS sequence"/>
</dbReference>
<dbReference type="STRING" id="467200.SSRG_05076"/>
<sequence>MTSEITLFVNPTAGGGRG</sequence>
<evidence type="ECO:0000313" key="2">
    <source>
        <dbReference type="Proteomes" id="UP000002968"/>
    </source>
</evidence>
<name>D9XT73_9ACTN</name>
<evidence type="ECO:0000313" key="1">
    <source>
        <dbReference type="EMBL" id="EFL42272.1"/>
    </source>
</evidence>
<proteinExistence type="predicted"/>
<protein>
    <submittedName>
        <fullName evidence="1">Uncharacterized protein</fullName>
    </submittedName>
</protein>
<dbReference type="EMBL" id="GG657758">
    <property type="protein sequence ID" value="EFL42272.1"/>
    <property type="molecule type" value="Genomic_DNA"/>
</dbReference>